<protein>
    <recommendedName>
        <fullName evidence="2">Cadherin-like domain-containing protein</fullName>
    </recommendedName>
</protein>
<feature type="compositionally biased region" description="Gly residues" evidence="1">
    <location>
        <begin position="1637"/>
        <end position="1658"/>
    </location>
</feature>
<gene>
    <name evidence="3" type="ORF">CKO45_09885</name>
</gene>
<keyword evidence="4" id="KW-1185">Reference proteome</keyword>
<dbReference type="InterPro" id="IPR001343">
    <property type="entry name" value="Hemolysn_Ca-bd"/>
</dbReference>
<dbReference type="Proteomes" id="UP000697995">
    <property type="component" value="Unassembled WGS sequence"/>
</dbReference>
<dbReference type="PANTHER" id="PTHR34720:SF9">
    <property type="entry name" value="BLR4714 PROTEIN"/>
    <property type="match status" value="1"/>
</dbReference>
<dbReference type="Gene3D" id="2.60.40.2810">
    <property type="match status" value="6"/>
</dbReference>
<evidence type="ECO:0000313" key="4">
    <source>
        <dbReference type="Proteomes" id="UP000697995"/>
    </source>
</evidence>
<feature type="domain" description="Cadherin-like" evidence="2">
    <location>
        <begin position="1302"/>
        <end position="1391"/>
    </location>
</feature>
<dbReference type="Pfam" id="PF17963">
    <property type="entry name" value="Big_9"/>
    <property type="match status" value="12"/>
</dbReference>
<evidence type="ECO:0000259" key="2">
    <source>
        <dbReference type="Pfam" id="PF17892"/>
    </source>
</evidence>
<feature type="region of interest" description="Disordered" evidence="1">
    <location>
        <begin position="1621"/>
        <end position="1670"/>
    </location>
</feature>
<evidence type="ECO:0000313" key="3">
    <source>
        <dbReference type="EMBL" id="MBK1658540.1"/>
    </source>
</evidence>
<evidence type="ECO:0000256" key="1">
    <source>
        <dbReference type="SAM" id="MobiDB-lite"/>
    </source>
</evidence>
<name>A0ABS1CVV4_9PROT</name>
<feature type="compositionally biased region" description="Low complexity" evidence="1">
    <location>
        <begin position="1623"/>
        <end position="1636"/>
    </location>
</feature>
<reference evidence="3 4" key="1">
    <citation type="journal article" date="2020" name="Microorganisms">
        <title>Osmotic Adaptation and Compatible Solute Biosynthesis of Phototrophic Bacteria as Revealed from Genome Analyses.</title>
        <authorList>
            <person name="Imhoff J.F."/>
            <person name="Rahn T."/>
            <person name="Kunzel S."/>
            <person name="Keller A."/>
            <person name="Neulinger S.C."/>
        </authorList>
    </citation>
    <scope>NUCLEOTIDE SEQUENCE [LARGE SCALE GENOMIC DNA]</scope>
    <source>
        <strain evidence="3 4">DSM 15382</strain>
    </source>
</reference>
<dbReference type="NCBIfam" id="NF012211">
    <property type="entry name" value="tand_rpt_95"/>
    <property type="match status" value="11"/>
</dbReference>
<dbReference type="InterPro" id="IPR011049">
    <property type="entry name" value="Serralysin-like_metalloprot_C"/>
</dbReference>
<dbReference type="PANTHER" id="PTHR34720">
    <property type="entry name" value="MICROCYSTIN DEPENDENT PROTEIN"/>
    <property type="match status" value="1"/>
</dbReference>
<dbReference type="InterPro" id="IPR018511">
    <property type="entry name" value="Hemolysin-typ_Ca-bd_CS"/>
</dbReference>
<dbReference type="Gene3D" id="2.150.10.10">
    <property type="entry name" value="Serralysin-like metalloprotease, C-terminal"/>
    <property type="match status" value="3"/>
</dbReference>
<organism evidence="3 4">
    <name type="scientific">Paracraurococcus ruber</name>
    <dbReference type="NCBI Taxonomy" id="77675"/>
    <lineage>
        <taxon>Bacteria</taxon>
        <taxon>Pseudomonadati</taxon>
        <taxon>Pseudomonadota</taxon>
        <taxon>Alphaproteobacteria</taxon>
        <taxon>Acetobacterales</taxon>
        <taxon>Roseomonadaceae</taxon>
        <taxon>Paracraurococcus</taxon>
    </lineage>
</organism>
<dbReference type="PROSITE" id="PS00330">
    <property type="entry name" value="HEMOLYSIN_CALCIUM"/>
    <property type="match status" value="5"/>
</dbReference>
<dbReference type="InterPro" id="IPR041690">
    <property type="entry name" value="Cadherin_5"/>
</dbReference>
<sequence length="1861" mass="188071">MVRLIDGTPGPDTLVGDSDILDEIRGGGGDDRLISPGPSTGAVDVLFGEEGNDTILASGFSVTAAGGPGDDSISAATTSLNTIIGGDGNDTLLGGTGPDYLAGDEDELFASTGPATGNDVLVSGADGDVLFGGPGDDLIEPGAPGATVADIVAGGPGIDTLVLPGRPDQYDIFFDSALRVYRAIGVVGAVALTDTEFSDIEQVAFGIGAVALKAGDVPLALATLDKLLPVGGNRPTIALSDTVEAAAGTTVIPISVADLLANDFDAEGDALVLGSFDTGSAPATYQVLPDAAGIAAAGYDPARYAGGLILVTLATPFTPTLTFRYTPFDPVHGLEGSTGIVTVVAAPQTGAADDLLRGTIGGGEIIPLSVLLANDAPDLTVTGLVGGFQIAPGVTQVNRSNGSFILDLPAQVVRFTHANSGPDLISFQYQAADALGGLSTATVQIRVDNRAPEVFDRVITVQPGVTTTVLLDDLVRGGGNTDPDGDPLILAGYQLLAPGNLGSIAYFADRIEFTPAAGYAGGYAFDYFIQDAPDLLGAQRDTPRVGALLSFAVAGSPPVAGDDQLTLLHDRLLVIPVADLLVNDSDPDGGTLSITGLFTGTLAGTAVLLGNSIFFTPAAGFVGTDSFAYEVTDGTRTAVGTVRIAITNTAPVALDDAFVTRPGLGRILSLADLTGNDIDGDGDALTITALSTPVNGSVLLNGDSVVYAPAPGFIGRDSFTYTISDGIASSTATVVFDMVNSPPVAGIDGPVDVRPRVPLSVDVAGLLLNDSDPDGDALRISGVVFAQQGQVTFDGVQFVYRAPADYAGPDSFGYFLTDGYVDVVGTFLVNVVNSAPVAGTDGPFDIRPGVPLNIDPSALLANDSDADNDFLTIIGGLGARNGAVIFRPDNLVYRSSPGYAGPDSFGYLLTDGFVTVQGAVEVNVVNATPVAGTDGPFDIRPGVPLNIDPSALLANDSDADGDFLEIIGGLGALNGDVTFRPDNLVYKSRPGYVGPDSFGYFLTDGYVTVQGAIEVNVVNAAPVAGTDGPFDVRPGVLRPGVPLNIDTSILLANDSDADGDSLSVIAGLAAQHGSVTFNGQNLVYQSNPGYVGPDSFGYLVTDGFETVQGSILVNVVNNPPVAVTDGPYQIRPGVRLSIDQSLLLQNDGDADGDGFEVVGTLRAENGTISYDGRVFTYTSNPGFVGRDSFGYRISDGFVISDGTVLVDVVNRAPVAGTDGPFDIRPGVPLSIDTGVLLANDSDADRDPLRIFGVVFAENGTVDFDGTEFVYRSKPGYSGPDSFGYLVTDGTVEVEGRVLLNVVNSAPVAGTDGPFAALPDQPLGIDVATLLANDSDAEGDAISVVAAVGARNGAVTFAGSQLIYQPRPGYAGPDSFGYRLTDGYVTVEGTILVKVGNALPVAAADGPFQARSGQPLRLEAGQLLANDSDADGDALRIADITPPGGGTVSMQPDGSLLYRAAAGFTGADSFTYRVTDGTAVSGFATVAILVEAANAPPVPVADAFTAQPGRALVIPVLTGLLGNDSDPDGDALSVTAVGNAVGGTVALTGGNAVFTPARGFVGTGGFSYTVADGAGGVATGIAQVAVLQSAPAGGGGTVFTGPGDDRVDLGFLTERVQANGGTGDDSIIAGSGDDVLAGGPGDDALDGGGGGDLLNGGTGSDTMRGGPGDDSYVVDDPGDQVVEQPGEGIDQVSTRIDWALAPEVETLILLGTEGLRGQGNALDNRLRGNAGDNLLEGLAGNDALTGGAGLDTLAGGAGRDTLTGGADRDLFRFDAPSDGPDRISDFTPGQDQIGLSAAGFGLGPGGLLLGQGQAAGSDPQLVYQRTSGTLLWDQDGQGPEAGVVLAVLAGRPALTLADLVLL</sequence>
<dbReference type="Pfam" id="PF00353">
    <property type="entry name" value="HemolysinCabind"/>
    <property type="match status" value="6"/>
</dbReference>
<dbReference type="RefSeq" id="WP_133218467.1">
    <property type="nucleotide sequence ID" value="NZ_NRSG01000056.1"/>
</dbReference>
<dbReference type="SUPFAM" id="SSF51120">
    <property type="entry name" value="beta-Roll"/>
    <property type="match status" value="3"/>
</dbReference>
<accession>A0ABS1CVV4</accession>
<dbReference type="PRINTS" id="PR00313">
    <property type="entry name" value="CABNDNGRPT"/>
</dbReference>
<proteinExistence type="predicted"/>
<dbReference type="EMBL" id="NRSG01000056">
    <property type="protein sequence ID" value="MBK1658540.1"/>
    <property type="molecule type" value="Genomic_DNA"/>
</dbReference>
<comment type="caution">
    <text evidence="3">The sequence shown here is derived from an EMBL/GenBank/DDBJ whole genome shotgun (WGS) entry which is preliminary data.</text>
</comment>
<dbReference type="Gene3D" id="2.60.40.3440">
    <property type="match status" value="4"/>
</dbReference>
<dbReference type="Pfam" id="PF17892">
    <property type="entry name" value="Cadherin_5"/>
    <property type="match status" value="1"/>
</dbReference>